<dbReference type="InterPro" id="IPR029063">
    <property type="entry name" value="SAM-dependent_MTases_sf"/>
</dbReference>
<evidence type="ECO:0000313" key="3">
    <source>
        <dbReference type="EMBL" id="KAJ3121787.1"/>
    </source>
</evidence>
<feature type="domain" description="Methyltransferase" evidence="2">
    <location>
        <begin position="139"/>
        <end position="236"/>
    </location>
</feature>
<feature type="region of interest" description="Disordered" evidence="1">
    <location>
        <begin position="30"/>
        <end position="56"/>
    </location>
</feature>
<name>A0AAD5XGD9_9FUNG</name>
<feature type="compositionally biased region" description="Low complexity" evidence="1">
    <location>
        <begin position="39"/>
        <end position="50"/>
    </location>
</feature>
<accession>A0AAD5XGD9</accession>
<sequence length="366" mass="41510">MGPRQSKLLKNQLSKPIEAANHAEFTNLDFANSRDDFQPASPKSMSSAPPLNATGSIKTLPAPHIDKLQAKVWNPNSADSWDADMRGYHSVEESDYALPSDEIEQNRLETQHYLLRAMFNGDIVCSEVKELVKKAGTKVLDVGCAKGFWLDSVRKEYPLSEYYGVDIAESLATEASPEHNVTIKFGNVLEGLPCDNFQHEDNTFDYTHQRLLVFGMPKEKYPEALKELIRVTKAGGWIELIEVDIMAYKAGPYSKQLSQAMLGAMQARGLDCYAATNLEWHARDVRAHISNQQIKTVHLPFNDNTNLGRLSGPNSKNVFLALEDWMHKAMGVSREEFRELVENCFVEWAEYKTFWQVRALYFQVKK</sequence>
<dbReference type="SUPFAM" id="SSF53335">
    <property type="entry name" value="S-adenosyl-L-methionine-dependent methyltransferases"/>
    <property type="match status" value="1"/>
</dbReference>
<proteinExistence type="predicted"/>
<reference evidence="3" key="1">
    <citation type="submission" date="2020-05" db="EMBL/GenBank/DDBJ databases">
        <title>Phylogenomic resolution of chytrid fungi.</title>
        <authorList>
            <person name="Stajich J.E."/>
            <person name="Amses K."/>
            <person name="Simmons R."/>
            <person name="Seto K."/>
            <person name="Myers J."/>
            <person name="Bonds A."/>
            <person name="Quandt C.A."/>
            <person name="Barry K."/>
            <person name="Liu P."/>
            <person name="Grigoriev I."/>
            <person name="Longcore J.E."/>
            <person name="James T.Y."/>
        </authorList>
    </citation>
    <scope>NUCLEOTIDE SEQUENCE</scope>
    <source>
        <strain evidence="3">JEL0513</strain>
    </source>
</reference>
<evidence type="ECO:0000256" key="1">
    <source>
        <dbReference type="SAM" id="MobiDB-lite"/>
    </source>
</evidence>
<gene>
    <name evidence="3" type="ORF">HK100_012233</name>
</gene>
<keyword evidence="4" id="KW-1185">Reference proteome</keyword>
<evidence type="ECO:0000259" key="2">
    <source>
        <dbReference type="Pfam" id="PF13649"/>
    </source>
</evidence>
<dbReference type="CDD" id="cd02440">
    <property type="entry name" value="AdoMet_MTases"/>
    <property type="match status" value="1"/>
</dbReference>
<dbReference type="GO" id="GO:0008168">
    <property type="term" value="F:methyltransferase activity"/>
    <property type="evidence" value="ECO:0007669"/>
    <property type="project" value="TreeGrafter"/>
</dbReference>
<dbReference type="Gene3D" id="3.40.50.150">
    <property type="entry name" value="Vaccinia Virus protein VP39"/>
    <property type="match status" value="1"/>
</dbReference>
<dbReference type="Proteomes" id="UP001211907">
    <property type="component" value="Unassembled WGS sequence"/>
</dbReference>
<organism evidence="3 4">
    <name type="scientific">Physocladia obscura</name>
    <dbReference type="NCBI Taxonomy" id="109957"/>
    <lineage>
        <taxon>Eukaryota</taxon>
        <taxon>Fungi</taxon>
        <taxon>Fungi incertae sedis</taxon>
        <taxon>Chytridiomycota</taxon>
        <taxon>Chytridiomycota incertae sedis</taxon>
        <taxon>Chytridiomycetes</taxon>
        <taxon>Chytridiales</taxon>
        <taxon>Chytriomycetaceae</taxon>
        <taxon>Physocladia</taxon>
    </lineage>
</organism>
<dbReference type="PANTHER" id="PTHR43591">
    <property type="entry name" value="METHYLTRANSFERASE"/>
    <property type="match status" value="1"/>
</dbReference>
<dbReference type="Pfam" id="PF13649">
    <property type="entry name" value="Methyltransf_25"/>
    <property type="match status" value="1"/>
</dbReference>
<dbReference type="AlphaFoldDB" id="A0AAD5XGD9"/>
<dbReference type="PANTHER" id="PTHR43591:SF24">
    <property type="entry name" value="2-METHOXY-6-POLYPRENYL-1,4-BENZOQUINOL METHYLASE, MITOCHONDRIAL"/>
    <property type="match status" value="1"/>
</dbReference>
<protein>
    <recommendedName>
        <fullName evidence="2">Methyltransferase domain-containing protein</fullName>
    </recommendedName>
</protein>
<dbReference type="InterPro" id="IPR041698">
    <property type="entry name" value="Methyltransf_25"/>
</dbReference>
<comment type="caution">
    <text evidence="3">The sequence shown here is derived from an EMBL/GenBank/DDBJ whole genome shotgun (WGS) entry which is preliminary data.</text>
</comment>
<dbReference type="EMBL" id="JADGJH010000855">
    <property type="protein sequence ID" value="KAJ3121787.1"/>
    <property type="molecule type" value="Genomic_DNA"/>
</dbReference>
<evidence type="ECO:0000313" key="4">
    <source>
        <dbReference type="Proteomes" id="UP001211907"/>
    </source>
</evidence>